<organism evidence="3 4">
    <name type="scientific">Roseivirga spongicola</name>
    <dbReference type="NCBI Taxonomy" id="333140"/>
    <lineage>
        <taxon>Bacteria</taxon>
        <taxon>Pseudomonadati</taxon>
        <taxon>Bacteroidota</taxon>
        <taxon>Cytophagia</taxon>
        <taxon>Cytophagales</taxon>
        <taxon>Roseivirgaceae</taxon>
        <taxon>Roseivirga</taxon>
    </lineage>
</organism>
<name>A0A150XG45_9BACT</name>
<dbReference type="InterPro" id="IPR028098">
    <property type="entry name" value="Glyco_trans_4-like_N"/>
</dbReference>
<evidence type="ECO:0000313" key="4">
    <source>
        <dbReference type="Proteomes" id="UP000075606"/>
    </source>
</evidence>
<dbReference type="InterPro" id="IPR001296">
    <property type="entry name" value="Glyco_trans_1"/>
</dbReference>
<evidence type="ECO:0008006" key="5">
    <source>
        <dbReference type="Google" id="ProtNLM"/>
    </source>
</evidence>
<dbReference type="Pfam" id="PF13439">
    <property type="entry name" value="Glyco_transf_4"/>
    <property type="match status" value="1"/>
</dbReference>
<dbReference type="RefSeq" id="WP_068216312.1">
    <property type="nucleotide sequence ID" value="NZ_CP139724.1"/>
</dbReference>
<evidence type="ECO:0000259" key="2">
    <source>
        <dbReference type="Pfam" id="PF13439"/>
    </source>
</evidence>
<dbReference type="PANTHER" id="PTHR45947">
    <property type="entry name" value="SULFOQUINOVOSYL TRANSFERASE SQD2"/>
    <property type="match status" value="1"/>
</dbReference>
<comment type="caution">
    <text evidence="3">The sequence shown here is derived from an EMBL/GenBank/DDBJ whole genome shotgun (WGS) entry which is preliminary data.</text>
</comment>
<dbReference type="SUPFAM" id="SSF53756">
    <property type="entry name" value="UDP-Glycosyltransferase/glycogen phosphorylase"/>
    <property type="match status" value="1"/>
</dbReference>
<dbReference type="EMBL" id="LRPC01000001">
    <property type="protein sequence ID" value="KYG77695.1"/>
    <property type="molecule type" value="Genomic_DNA"/>
</dbReference>
<protein>
    <recommendedName>
        <fullName evidence="5">Glycosyltransferase WbuB</fullName>
    </recommendedName>
</protein>
<dbReference type="InterPro" id="IPR050194">
    <property type="entry name" value="Glycosyltransferase_grp1"/>
</dbReference>
<accession>A0A150XG45</accession>
<gene>
    <name evidence="3" type="ORF">AWW68_02695</name>
</gene>
<dbReference type="OrthoDB" id="9811902at2"/>
<dbReference type="Pfam" id="PF00534">
    <property type="entry name" value="Glycos_transf_1"/>
    <property type="match status" value="1"/>
</dbReference>
<dbReference type="Gene3D" id="3.40.50.2000">
    <property type="entry name" value="Glycogen Phosphorylase B"/>
    <property type="match status" value="2"/>
</dbReference>
<evidence type="ECO:0000313" key="3">
    <source>
        <dbReference type="EMBL" id="KYG77695.1"/>
    </source>
</evidence>
<dbReference type="STRING" id="333140.AWW68_02695"/>
<dbReference type="CDD" id="cd03794">
    <property type="entry name" value="GT4_WbuB-like"/>
    <property type="match status" value="1"/>
</dbReference>
<dbReference type="GO" id="GO:0016758">
    <property type="term" value="F:hexosyltransferase activity"/>
    <property type="evidence" value="ECO:0007669"/>
    <property type="project" value="TreeGrafter"/>
</dbReference>
<feature type="domain" description="Glycosyl transferase family 1" evidence="1">
    <location>
        <begin position="211"/>
        <end position="372"/>
    </location>
</feature>
<evidence type="ECO:0000259" key="1">
    <source>
        <dbReference type="Pfam" id="PF00534"/>
    </source>
</evidence>
<feature type="domain" description="Glycosyltransferase subfamily 4-like N-terminal" evidence="2">
    <location>
        <begin position="18"/>
        <end position="193"/>
    </location>
</feature>
<dbReference type="PANTHER" id="PTHR45947:SF3">
    <property type="entry name" value="SULFOQUINOVOSYL TRANSFERASE SQD2"/>
    <property type="match status" value="1"/>
</dbReference>
<dbReference type="AlphaFoldDB" id="A0A150XG45"/>
<keyword evidence="4" id="KW-1185">Reference proteome</keyword>
<reference evidence="3 4" key="1">
    <citation type="submission" date="2016-01" db="EMBL/GenBank/DDBJ databases">
        <title>Genome sequencing of Roseivirga spongicola UST030701-084.</title>
        <authorList>
            <person name="Selvaratnam C."/>
            <person name="Thevarajoo S."/>
            <person name="Goh K.M."/>
            <person name="Ee R."/>
            <person name="Chan K.-G."/>
            <person name="Chong C.S."/>
        </authorList>
    </citation>
    <scope>NUCLEOTIDE SEQUENCE [LARGE SCALE GENOMIC DNA]</scope>
    <source>
        <strain evidence="3 4">UST030701-084</strain>
    </source>
</reference>
<proteinExistence type="predicted"/>
<dbReference type="Proteomes" id="UP000075606">
    <property type="component" value="Unassembled WGS sequence"/>
</dbReference>
<sequence>MAQHILYIHQYFKTPQEGGAIRSYYLAKGLVEKGFEVEMLTTHNESIYTKAEIDGIKVHYLPVRYSNEMGFFKRIWSFFKFVRLAKKYAKNIASIDKAYITSTPLTVGLIGLWLKKKRHIPYIFEVRDLWPTAPIELGAIKSAPLKKYLYALEKKIYLGADKIVALSPGMRDWIKKVTPEKEVYMIPNMADCQFFKKELKDPKLTEFYNAQKPFVITYLGSIGITNHLEYLLDLASECKKRNLNIDFKVVGQGSQLSKIKLEAYLRKLSNVQFIGHQNKEGVRRLLNVTDATYVSFAKIPVLATNSPNKMFDSMASGKLTIVNSNGWTKDLVEQYKCGFYADPENPQEFIEKLKPFLTQKDLLESYKNNSRQIAEKLYSKRLQVEKLSKLLNNENKLKTNENEVYILTA</sequence>